<dbReference type="Proteomes" id="UP000828941">
    <property type="component" value="Chromosome 9"/>
</dbReference>
<protein>
    <submittedName>
        <fullName evidence="1">Uncharacterized protein</fullName>
    </submittedName>
</protein>
<organism evidence="1 2">
    <name type="scientific">Bauhinia variegata</name>
    <name type="common">Purple orchid tree</name>
    <name type="synonym">Phanera variegata</name>
    <dbReference type="NCBI Taxonomy" id="167791"/>
    <lineage>
        <taxon>Eukaryota</taxon>
        <taxon>Viridiplantae</taxon>
        <taxon>Streptophyta</taxon>
        <taxon>Embryophyta</taxon>
        <taxon>Tracheophyta</taxon>
        <taxon>Spermatophyta</taxon>
        <taxon>Magnoliopsida</taxon>
        <taxon>eudicotyledons</taxon>
        <taxon>Gunneridae</taxon>
        <taxon>Pentapetalae</taxon>
        <taxon>rosids</taxon>
        <taxon>fabids</taxon>
        <taxon>Fabales</taxon>
        <taxon>Fabaceae</taxon>
        <taxon>Cercidoideae</taxon>
        <taxon>Cercideae</taxon>
        <taxon>Bauhiniinae</taxon>
        <taxon>Bauhinia</taxon>
    </lineage>
</organism>
<name>A0ACB9MHY3_BAUVA</name>
<keyword evidence="2" id="KW-1185">Reference proteome</keyword>
<evidence type="ECO:0000313" key="1">
    <source>
        <dbReference type="EMBL" id="KAI4323089.1"/>
    </source>
</evidence>
<dbReference type="EMBL" id="CM039434">
    <property type="protein sequence ID" value="KAI4323089.1"/>
    <property type="molecule type" value="Genomic_DNA"/>
</dbReference>
<comment type="caution">
    <text evidence="1">The sequence shown here is derived from an EMBL/GenBank/DDBJ whole genome shotgun (WGS) entry which is preliminary data.</text>
</comment>
<evidence type="ECO:0000313" key="2">
    <source>
        <dbReference type="Proteomes" id="UP000828941"/>
    </source>
</evidence>
<sequence length="109" mass="13049">MKNYHRNKATYTCTKLLAFLIPQTTEKETLCSFFQLRWMASFSWLWNFCFYLMSSSFGYMGMQRQIVYCRRGRLFSLLKLAFKLFAKIIARNLGITYTFKVLEECPTPF</sequence>
<proteinExistence type="predicted"/>
<accession>A0ACB9MHY3</accession>
<reference evidence="1 2" key="1">
    <citation type="journal article" date="2022" name="DNA Res.">
        <title>Chromosomal-level genome assembly of the orchid tree Bauhinia variegata (Leguminosae; Cercidoideae) supports the allotetraploid origin hypothesis of Bauhinia.</title>
        <authorList>
            <person name="Zhong Y."/>
            <person name="Chen Y."/>
            <person name="Zheng D."/>
            <person name="Pang J."/>
            <person name="Liu Y."/>
            <person name="Luo S."/>
            <person name="Meng S."/>
            <person name="Qian L."/>
            <person name="Wei D."/>
            <person name="Dai S."/>
            <person name="Zhou R."/>
        </authorList>
    </citation>
    <scope>NUCLEOTIDE SEQUENCE [LARGE SCALE GENOMIC DNA]</scope>
    <source>
        <strain evidence="1">BV-YZ2020</strain>
    </source>
</reference>
<gene>
    <name evidence="1" type="ORF">L6164_022724</name>
</gene>